<protein>
    <submittedName>
        <fullName evidence="1">Uncharacterized protein</fullName>
    </submittedName>
</protein>
<gene>
    <name evidence="1" type="ORF">FPZ43_00010</name>
</gene>
<keyword evidence="2" id="KW-1185">Reference proteome</keyword>
<evidence type="ECO:0000313" key="1">
    <source>
        <dbReference type="EMBL" id="TWR30903.1"/>
    </source>
</evidence>
<comment type="caution">
    <text evidence="1">The sequence shown here is derived from an EMBL/GenBank/DDBJ whole genome shotgun (WGS) entry which is preliminary data.</text>
</comment>
<dbReference type="Proteomes" id="UP000320042">
    <property type="component" value="Unassembled WGS sequence"/>
</dbReference>
<sequence>MDALMLFLKQRSSISTRDFTLSNWRAINKIGEEWLKATTEVPADVSPAQWQDLVPSIDVWLSANDKEVHLISDLIPRLDWAGGDIGVRLIFEPTEI</sequence>
<accession>A0A563UHZ1</accession>
<name>A0A563UHZ1_9SPHI</name>
<dbReference type="RefSeq" id="WP_146379799.1">
    <property type="nucleotide sequence ID" value="NZ_VOEJ01000001.1"/>
</dbReference>
<dbReference type="EMBL" id="VOEJ01000001">
    <property type="protein sequence ID" value="TWR30903.1"/>
    <property type="molecule type" value="Genomic_DNA"/>
</dbReference>
<dbReference type="OrthoDB" id="9816534at2"/>
<reference evidence="1 2" key="1">
    <citation type="submission" date="2019-07" db="EMBL/GenBank/DDBJ databases">
        <authorList>
            <person name="Kim J."/>
        </authorList>
    </citation>
    <scope>NUCLEOTIDE SEQUENCE [LARGE SCALE GENOMIC DNA]</scope>
    <source>
        <strain evidence="2">dk17</strain>
    </source>
</reference>
<organism evidence="1 2">
    <name type="scientific">Mucilaginibacter pallidiroseus</name>
    <dbReference type="NCBI Taxonomy" id="2599295"/>
    <lineage>
        <taxon>Bacteria</taxon>
        <taxon>Pseudomonadati</taxon>
        <taxon>Bacteroidota</taxon>
        <taxon>Sphingobacteriia</taxon>
        <taxon>Sphingobacteriales</taxon>
        <taxon>Sphingobacteriaceae</taxon>
        <taxon>Mucilaginibacter</taxon>
    </lineage>
</organism>
<evidence type="ECO:0000313" key="2">
    <source>
        <dbReference type="Proteomes" id="UP000320042"/>
    </source>
</evidence>
<proteinExistence type="predicted"/>
<dbReference type="AlphaFoldDB" id="A0A563UHZ1"/>